<name>B1VEG7_CORU7</name>
<accession>B1VEG7</accession>
<dbReference type="PANTHER" id="PTHR43240">
    <property type="entry name" value="1,4-DIHYDROXY-2-NAPHTHOYL-COA THIOESTERASE 1"/>
    <property type="match status" value="1"/>
</dbReference>
<gene>
    <name evidence="4" type="ordered locus">cu0196</name>
</gene>
<evidence type="ECO:0000259" key="3">
    <source>
        <dbReference type="Pfam" id="PF03061"/>
    </source>
</evidence>
<evidence type="ECO:0000313" key="4">
    <source>
        <dbReference type="EMBL" id="CAQ04156.1"/>
    </source>
</evidence>
<dbReference type="eggNOG" id="COG2050">
    <property type="taxonomic scope" value="Bacteria"/>
</dbReference>
<proteinExistence type="inferred from homology"/>
<dbReference type="HOGENOM" id="CLU_089876_13_3_11"/>
<dbReference type="EMBL" id="AM942444">
    <property type="protein sequence ID" value="CAQ04156.1"/>
    <property type="molecule type" value="Genomic_DNA"/>
</dbReference>
<dbReference type="InterPro" id="IPR006683">
    <property type="entry name" value="Thioestr_dom"/>
</dbReference>
<comment type="similarity">
    <text evidence="1">Belongs to the thioesterase PaaI family.</text>
</comment>
<reference evidence="4 5" key="1">
    <citation type="journal article" date="2008" name="J. Biotechnol.">
        <title>The lifestyle of Corynebacterium urealyticum derived from its complete genome sequence established by pyrosequencing.</title>
        <authorList>
            <person name="Tauch A."/>
            <person name="Trost E."/>
            <person name="Tilker A."/>
            <person name="Ludewig U."/>
            <person name="Schneiker S."/>
            <person name="Goesmann A."/>
            <person name="Arnold W."/>
            <person name="Bekel T."/>
            <person name="Brinkrolf K."/>
            <person name="Brune I."/>
            <person name="Goetker S."/>
            <person name="Kalinowski J."/>
            <person name="Kamp P.-B."/>
            <person name="Lobo F.P."/>
            <person name="Viehoever P."/>
            <person name="Weisshaar B."/>
            <person name="Soriano F."/>
            <person name="Droege M."/>
            <person name="Puehler A."/>
        </authorList>
    </citation>
    <scope>NUCLEOTIDE SEQUENCE [LARGE SCALE GENOMIC DNA]</scope>
    <source>
        <strain evidence="5">ATCC 43042 / DSM 7109</strain>
    </source>
</reference>
<dbReference type="RefSeq" id="WP_012359462.1">
    <property type="nucleotide sequence ID" value="NC_010545.1"/>
</dbReference>
<dbReference type="InterPro" id="IPR003736">
    <property type="entry name" value="PAAI_dom"/>
</dbReference>
<evidence type="ECO:0000256" key="2">
    <source>
        <dbReference type="ARBA" id="ARBA00022801"/>
    </source>
</evidence>
<dbReference type="GeneID" id="60604996"/>
<keyword evidence="2" id="KW-0378">Hydrolase</keyword>
<dbReference type="Gene3D" id="3.10.129.10">
    <property type="entry name" value="Hotdog Thioesterase"/>
    <property type="match status" value="1"/>
</dbReference>
<dbReference type="SUPFAM" id="SSF54637">
    <property type="entry name" value="Thioesterase/thiol ester dehydrase-isomerase"/>
    <property type="match status" value="1"/>
</dbReference>
<dbReference type="NCBIfam" id="TIGR00369">
    <property type="entry name" value="unchar_dom_1"/>
    <property type="match status" value="1"/>
</dbReference>
<dbReference type="KEGG" id="cur:cu0196"/>
<keyword evidence="5" id="KW-1185">Reference proteome</keyword>
<dbReference type="Pfam" id="PF03061">
    <property type="entry name" value="4HBT"/>
    <property type="match status" value="1"/>
</dbReference>
<evidence type="ECO:0000256" key="1">
    <source>
        <dbReference type="ARBA" id="ARBA00008324"/>
    </source>
</evidence>
<dbReference type="PANTHER" id="PTHR43240:SF5">
    <property type="entry name" value="1,4-DIHYDROXY-2-NAPHTHOYL-COA THIOESTERASE 1"/>
    <property type="match status" value="1"/>
</dbReference>
<sequence length="140" mass="15090">MGKKGKLDALLEASVENGFDSSLNLNYVSVEQDEVRAAITIDSSLWQPAGIVHGGVFCSIVESVASAGATAWVLENSTERAFVGIANTTDFFRSVRDGGLTAIGRPLHQGRRTQVWSVEVFARDILVARGTLRGQNIRRG</sequence>
<dbReference type="AlphaFoldDB" id="B1VEG7"/>
<dbReference type="InterPro" id="IPR029069">
    <property type="entry name" value="HotDog_dom_sf"/>
</dbReference>
<organism evidence="4 5">
    <name type="scientific">Corynebacterium urealyticum (strain ATCC 43042 / DSM 7109)</name>
    <dbReference type="NCBI Taxonomy" id="504474"/>
    <lineage>
        <taxon>Bacteria</taxon>
        <taxon>Bacillati</taxon>
        <taxon>Actinomycetota</taxon>
        <taxon>Actinomycetes</taxon>
        <taxon>Mycobacteriales</taxon>
        <taxon>Corynebacteriaceae</taxon>
        <taxon>Corynebacterium</taxon>
    </lineage>
</organism>
<evidence type="ECO:0000313" key="5">
    <source>
        <dbReference type="Proteomes" id="UP000001727"/>
    </source>
</evidence>
<dbReference type="Proteomes" id="UP000001727">
    <property type="component" value="Chromosome"/>
</dbReference>
<feature type="domain" description="Thioesterase" evidence="3">
    <location>
        <begin position="50"/>
        <end position="125"/>
    </location>
</feature>
<dbReference type="GO" id="GO:0061522">
    <property type="term" value="F:1,4-dihydroxy-2-naphthoyl-CoA thioesterase activity"/>
    <property type="evidence" value="ECO:0007669"/>
    <property type="project" value="TreeGrafter"/>
</dbReference>
<dbReference type="STRING" id="504474.cu0196"/>
<dbReference type="GO" id="GO:0005829">
    <property type="term" value="C:cytosol"/>
    <property type="evidence" value="ECO:0007669"/>
    <property type="project" value="TreeGrafter"/>
</dbReference>
<dbReference type="CDD" id="cd03443">
    <property type="entry name" value="PaaI_thioesterase"/>
    <property type="match status" value="1"/>
</dbReference>
<protein>
    <recommendedName>
        <fullName evidence="3">Thioesterase domain-containing protein</fullName>
    </recommendedName>
</protein>